<keyword evidence="4 7" id="KW-0732">Signal</keyword>
<dbReference type="AlphaFoldDB" id="A0A7Z0IJC5"/>
<evidence type="ECO:0000256" key="1">
    <source>
        <dbReference type="ARBA" id="ARBA00004193"/>
    </source>
</evidence>
<dbReference type="GO" id="GO:0005886">
    <property type="term" value="C:plasma membrane"/>
    <property type="evidence" value="ECO:0007669"/>
    <property type="project" value="UniProtKB-SubCell"/>
</dbReference>
<name>A0A7Z0IJC5_9MICO</name>
<accession>A0A7Z0IJC5</accession>
<keyword evidence="5" id="KW-0472">Membrane</keyword>
<dbReference type="Pfam" id="PF02608">
    <property type="entry name" value="Bmp"/>
    <property type="match status" value="1"/>
</dbReference>
<protein>
    <submittedName>
        <fullName evidence="9">Basic membrane protein A</fullName>
    </submittedName>
</protein>
<evidence type="ECO:0000256" key="2">
    <source>
        <dbReference type="ARBA" id="ARBA00008610"/>
    </source>
</evidence>
<proteinExistence type="inferred from homology"/>
<evidence type="ECO:0000256" key="3">
    <source>
        <dbReference type="ARBA" id="ARBA00022475"/>
    </source>
</evidence>
<keyword evidence="3" id="KW-1003">Cell membrane</keyword>
<dbReference type="SUPFAM" id="SSF53822">
    <property type="entry name" value="Periplasmic binding protein-like I"/>
    <property type="match status" value="1"/>
</dbReference>
<dbReference type="PANTHER" id="PTHR34296">
    <property type="entry name" value="TRANSCRIPTIONAL ACTIVATOR PROTEIN MED"/>
    <property type="match status" value="1"/>
</dbReference>
<keyword evidence="6" id="KW-0449">Lipoprotein</keyword>
<dbReference type="Proteomes" id="UP000539111">
    <property type="component" value="Unassembled WGS sequence"/>
</dbReference>
<feature type="signal peptide" evidence="7">
    <location>
        <begin position="1"/>
        <end position="22"/>
    </location>
</feature>
<comment type="caution">
    <text evidence="9">The sequence shown here is derived from an EMBL/GenBank/DDBJ whole genome shotgun (WGS) entry which is preliminary data.</text>
</comment>
<evidence type="ECO:0000256" key="6">
    <source>
        <dbReference type="ARBA" id="ARBA00023288"/>
    </source>
</evidence>
<keyword evidence="10" id="KW-1185">Reference proteome</keyword>
<dbReference type="RefSeq" id="WP_237248900.1">
    <property type="nucleotide sequence ID" value="NZ_JACBZP010000001.1"/>
</dbReference>
<dbReference type="InterPro" id="IPR003760">
    <property type="entry name" value="PnrA-like"/>
</dbReference>
<evidence type="ECO:0000256" key="5">
    <source>
        <dbReference type="ARBA" id="ARBA00023136"/>
    </source>
</evidence>
<gene>
    <name evidence="9" type="ORF">BJY26_003582</name>
</gene>
<evidence type="ECO:0000256" key="7">
    <source>
        <dbReference type="SAM" id="SignalP"/>
    </source>
</evidence>
<feature type="chain" id="PRO_5038591712" evidence="7">
    <location>
        <begin position="23"/>
        <end position="359"/>
    </location>
</feature>
<dbReference type="CDD" id="cd06354">
    <property type="entry name" value="PBP1_PrnA-like"/>
    <property type="match status" value="1"/>
</dbReference>
<feature type="domain" description="ABC transporter substrate-binding protein PnrA-like" evidence="8">
    <location>
        <begin position="42"/>
        <end position="346"/>
    </location>
</feature>
<dbReference type="PANTHER" id="PTHR34296:SF2">
    <property type="entry name" value="ABC TRANSPORTER GUANOSINE-BINDING PROTEIN NUPN"/>
    <property type="match status" value="1"/>
</dbReference>
<reference evidence="9 10" key="1">
    <citation type="submission" date="2020-07" db="EMBL/GenBank/DDBJ databases">
        <title>Sequencing the genomes of 1000 actinobacteria strains.</title>
        <authorList>
            <person name="Klenk H.-P."/>
        </authorList>
    </citation>
    <scope>NUCLEOTIDE SEQUENCE [LARGE SCALE GENOMIC DNA]</scope>
    <source>
        <strain evidence="9 10">DSM 26341</strain>
    </source>
</reference>
<evidence type="ECO:0000256" key="4">
    <source>
        <dbReference type="ARBA" id="ARBA00022729"/>
    </source>
</evidence>
<evidence type="ECO:0000259" key="8">
    <source>
        <dbReference type="Pfam" id="PF02608"/>
    </source>
</evidence>
<dbReference type="InterPro" id="IPR028082">
    <property type="entry name" value="Peripla_BP_I"/>
</dbReference>
<evidence type="ECO:0000313" key="10">
    <source>
        <dbReference type="Proteomes" id="UP000539111"/>
    </source>
</evidence>
<comment type="similarity">
    <text evidence="2">Belongs to the BMP lipoprotein family.</text>
</comment>
<evidence type="ECO:0000313" key="9">
    <source>
        <dbReference type="EMBL" id="NYI69276.1"/>
    </source>
</evidence>
<sequence length="359" mass="37735">MKKQVRAVAILASVAMMLTACGEAPDKSSGKEAGGGNDFLGCMVSDSGGFNDQSFNQAGYDGLMQSKKDGIVTKTKTAESNSEADFTPNVTQMVNQGCDLTVTVGYLLASATEKAAKANPKSKFALIDTTLKTPLKNVKPIEFDTVQAAFLGGYLAAAESKTGTVGTFGGQKIPSVTIYMDGFVKGVNYYNKAKHKNVKTIGWNVKKQDGTFTGDFTDASKGKTVTKNLISQGADVILPVAGPVGAGAAAAALAHKGTHLMWVDSDGYKSLDKKYRPLLITSVEKQIGNSVESVLKATANGKFSNEPYVGTLKNGGVGLAPYHDWSSKISSETKSEIKSLTKKIEDGSLKVTSPSTPKS</sequence>
<dbReference type="Gene3D" id="3.40.50.2300">
    <property type="match status" value="2"/>
</dbReference>
<organism evidence="9 10">
    <name type="scientific">Spelaeicoccus albus</name>
    <dbReference type="NCBI Taxonomy" id="1280376"/>
    <lineage>
        <taxon>Bacteria</taxon>
        <taxon>Bacillati</taxon>
        <taxon>Actinomycetota</taxon>
        <taxon>Actinomycetes</taxon>
        <taxon>Micrococcales</taxon>
        <taxon>Brevibacteriaceae</taxon>
        <taxon>Spelaeicoccus</taxon>
    </lineage>
</organism>
<dbReference type="PROSITE" id="PS51257">
    <property type="entry name" value="PROKAR_LIPOPROTEIN"/>
    <property type="match status" value="1"/>
</dbReference>
<dbReference type="InterPro" id="IPR050957">
    <property type="entry name" value="BMP_lipoprotein"/>
</dbReference>
<comment type="subcellular location">
    <subcellularLocation>
        <location evidence="1">Cell membrane</location>
        <topology evidence="1">Lipid-anchor</topology>
    </subcellularLocation>
</comment>
<dbReference type="EMBL" id="JACBZP010000001">
    <property type="protein sequence ID" value="NYI69276.1"/>
    <property type="molecule type" value="Genomic_DNA"/>
</dbReference>